<organism evidence="2">
    <name type="scientific">Lygus hesperus</name>
    <name type="common">Western plant bug</name>
    <dbReference type="NCBI Taxonomy" id="30085"/>
    <lineage>
        <taxon>Eukaryota</taxon>
        <taxon>Metazoa</taxon>
        <taxon>Ecdysozoa</taxon>
        <taxon>Arthropoda</taxon>
        <taxon>Hexapoda</taxon>
        <taxon>Insecta</taxon>
        <taxon>Pterygota</taxon>
        <taxon>Neoptera</taxon>
        <taxon>Paraneoptera</taxon>
        <taxon>Hemiptera</taxon>
        <taxon>Heteroptera</taxon>
        <taxon>Panheteroptera</taxon>
        <taxon>Cimicomorpha</taxon>
        <taxon>Miridae</taxon>
        <taxon>Mirini</taxon>
        <taxon>Lygus</taxon>
    </lineage>
</organism>
<feature type="compositionally biased region" description="Basic and acidic residues" evidence="1">
    <location>
        <begin position="16"/>
        <end position="34"/>
    </location>
</feature>
<feature type="non-terminal residue" evidence="2">
    <location>
        <position position="1"/>
    </location>
</feature>
<feature type="region of interest" description="Disordered" evidence="1">
    <location>
        <begin position="1"/>
        <end position="42"/>
    </location>
</feature>
<reference evidence="2" key="1">
    <citation type="journal article" date="2016" name="Gigascience">
        <title>De novo construction of an expanded transcriptome assembly for the western tarnished plant bug, Lygus hesperus.</title>
        <authorList>
            <person name="Tassone E.E."/>
            <person name="Geib S.M."/>
            <person name="Hall B."/>
            <person name="Fabrick J.A."/>
            <person name="Brent C.S."/>
            <person name="Hull J.J."/>
        </authorList>
    </citation>
    <scope>NUCLEOTIDE SEQUENCE</scope>
</reference>
<protein>
    <submittedName>
        <fullName evidence="2">Uncharacterized protein</fullName>
    </submittedName>
</protein>
<accession>A0A146MDW9</accession>
<dbReference type="AlphaFoldDB" id="A0A146MDW9"/>
<gene>
    <name evidence="2" type="ORF">g.83937</name>
</gene>
<evidence type="ECO:0000256" key="1">
    <source>
        <dbReference type="SAM" id="MobiDB-lite"/>
    </source>
</evidence>
<name>A0A146MDW9_LYGHE</name>
<proteinExistence type="predicted"/>
<dbReference type="EMBL" id="GDHC01001879">
    <property type="protein sequence ID" value="JAQ16750.1"/>
    <property type="molecule type" value="Transcribed_RNA"/>
</dbReference>
<evidence type="ECO:0000313" key="2">
    <source>
        <dbReference type="EMBL" id="JAQ16750.1"/>
    </source>
</evidence>
<sequence length="101" mass="11758">GSNDAHTSGANEDDPDHNTSKETQGEQCKQRECESNQSQVEEFSPSQVKILRHFMEEIFESRLREEGVDNFATFLWNASMKEFPVLWKRRTVLHAFQRKVA</sequence>
<feature type="compositionally biased region" description="Polar residues" evidence="1">
    <location>
        <begin position="1"/>
        <end position="10"/>
    </location>
</feature>
<feature type="non-terminal residue" evidence="2">
    <location>
        <position position="101"/>
    </location>
</feature>